<comment type="caution">
    <text evidence="7">The sequence shown here is derived from an EMBL/GenBank/DDBJ whole genome shotgun (WGS) entry which is preliminary data.</text>
</comment>
<comment type="subcellular location">
    <subcellularLocation>
        <location evidence="1">Cell membrane</location>
        <topology evidence="1">Multi-pass membrane protein</topology>
    </subcellularLocation>
</comment>
<dbReference type="OrthoDB" id="783189at2"/>
<feature type="transmembrane region" description="Helical" evidence="5">
    <location>
        <begin position="182"/>
        <end position="201"/>
    </location>
</feature>
<gene>
    <name evidence="7" type="ORF">ETD85_49600</name>
</gene>
<feature type="transmembrane region" description="Helical" evidence="5">
    <location>
        <begin position="145"/>
        <end position="170"/>
    </location>
</feature>
<evidence type="ECO:0000256" key="5">
    <source>
        <dbReference type="SAM" id="Phobius"/>
    </source>
</evidence>
<feature type="transmembrane region" description="Helical" evidence="5">
    <location>
        <begin position="25"/>
        <end position="45"/>
    </location>
</feature>
<dbReference type="PROSITE" id="PS50850">
    <property type="entry name" value="MFS"/>
    <property type="match status" value="1"/>
</dbReference>
<dbReference type="EMBL" id="VCKX01000277">
    <property type="protein sequence ID" value="TMR22345.1"/>
    <property type="molecule type" value="Genomic_DNA"/>
</dbReference>
<proteinExistence type="predicted"/>
<name>A0A5S4FNT7_9ACTN</name>
<keyword evidence="3 5" id="KW-1133">Transmembrane helix</keyword>
<dbReference type="CDD" id="cd17321">
    <property type="entry name" value="MFS_MMR_MDR_like"/>
    <property type="match status" value="1"/>
</dbReference>
<protein>
    <submittedName>
        <fullName evidence="7">MFS transporter</fullName>
    </submittedName>
</protein>
<dbReference type="Gene3D" id="1.20.1250.20">
    <property type="entry name" value="MFS general substrate transporter like domains"/>
    <property type="match status" value="1"/>
</dbReference>
<feature type="transmembrane region" description="Helical" evidence="5">
    <location>
        <begin position="414"/>
        <end position="432"/>
    </location>
</feature>
<evidence type="ECO:0000256" key="3">
    <source>
        <dbReference type="ARBA" id="ARBA00022989"/>
    </source>
</evidence>
<feature type="transmembrane region" description="Helical" evidence="5">
    <location>
        <begin position="82"/>
        <end position="106"/>
    </location>
</feature>
<keyword evidence="2 5" id="KW-0812">Transmembrane</keyword>
<dbReference type="GO" id="GO:0005886">
    <property type="term" value="C:plasma membrane"/>
    <property type="evidence" value="ECO:0007669"/>
    <property type="project" value="UniProtKB-SubCell"/>
</dbReference>
<dbReference type="Proteomes" id="UP000306628">
    <property type="component" value="Unassembled WGS sequence"/>
</dbReference>
<feature type="transmembrane region" description="Helical" evidence="5">
    <location>
        <begin position="312"/>
        <end position="333"/>
    </location>
</feature>
<dbReference type="InterPro" id="IPR011701">
    <property type="entry name" value="MFS"/>
</dbReference>
<feature type="domain" description="Major facilitator superfamily (MFS) profile" evidence="6">
    <location>
        <begin position="1"/>
        <end position="434"/>
    </location>
</feature>
<feature type="transmembrane region" description="Helical" evidence="5">
    <location>
        <begin position="207"/>
        <end position="228"/>
    </location>
</feature>
<evidence type="ECO:0000313" key="8">
    <source>
        <dbReference type="Proteomes" id="UP000306628"/>
    </source>
</evidence>
<feature type="transmembrane region" description="Helical" evidence="5">
    <location>
        <begin position="339"/>
        <end position="366"/>
    </location>
</feature>
<dbReference type="Pfam" id="PF07690">
    <property type="entry name" value="MFS_1"/>
    <property type="match status" value="1"/>
</dbReference>
<reference evidence="7 8" key="1">
    <citation type="submission" date="2019-05" db="EMBL/GenBank/DDBJ databases">
        <title>Draft genome sequence of Nonomuraea zeae DSM 100528.</title>
        <authorList>
            <person name="Saricaoglu S."/>
            <person name="Isik K."/>
        </authorList>
    </citation>
    <scope>NUCLEOTIDE SEQUENCE [LARGE SCALE GENOMIC DNA]</scope>
    <source>
        <strain evidence="7 8">DSM 100528</strain>
    </source>
</reference>
<evidence type="ECO:0000313" key="7">
    <source>
        <dbReference type="EMBL" id="TMR22345.1"/>
    </source>
</evidence>
<feature type="transmembrane region" description="Helical" evidence="5">
    <location>
        <begin position="118"/>
        <end position="139"/>
    </location>
</feature>
<evidence type="ECO:0000256" key="4">
    <source>
        <dbReference type="ARBA" id="ARBA00023136"/>
    </source>
</evidence>
<organism evidence="7 8">
    <name type="scientific">Nonomuraea zeae</name>
    <dbReference type="NCBI Taxonomy" id="1642303"/>
    <lineage>
        <taxon>Bacteria</taxon>
        <taxon>Bacillati</taxon>
        <taxon>Actinomycetota</taxon>
        <taxon>Actinomycetes</taxon>
        <taxon>Streptosporangiales</taxon>
        <taxon>Streptosporangiaceae</taxon>
        <taxon>Nonomuraea</taxon>
    </lineage>
</organism>
<dbReference type="Gene3D" id="1.20.1720.10">
    <property type="entry name" value="Multidrug resistance protein D"/>
    <property type="match status" value="1"/>
</dbReference>
<dbReference type="InterPro" id="IPR036259">
    <property type="entry name" value="MFS_trans_sf"/>
</dbReference>
<feature type="transmembrane region" description="Helical" evidence="5">
    <location>
        <begin position="378"/>
        <end position="402"/>
    </location>
</feature>
<feature type="transmembrane region" description="Helical" evidence="5">
    <location>
        <begin position="248"/>
        <end position="272"/>
    </location>
</feature>
<feature type="transmembrane region" description="Helical" evidence="5">
    <location>
        <begin position="284"/>
        <end position="305"/>
    </location>
</feature>
<keyword evidence="4 5" id="KW-0472">Membrane</keyword>
<dbReference type="PANTHER" id="PTHR42718:SF39">
    <property type="entry name" value="ACTINORHODIN TRANSPORTER-RELATED"/>
    <property type="match status" value="1"/>
</dbReference>
<accession>A0A5S4FNT7</accession>
<dbReference type="PANTHER" id="PTHR42718">
    <property type="entry name" value="MAJOR FACILITATOR SUPERFAMILY MULTIDRUG TRANSPORTER MFSC"/>
    <property type="match status" value="1"/>
</dbReference>
<evidence type="ECO:0000256" key="1">
    <source>
        <dbReference type="ARBA" id="ARBA00004651"/>
    </source>
</evidence>
<feature type="transmembrane region" description="Helical" evidence="5">
    <location>
        <begin position="57"/>
        <end position="76"/>
    </location>
</feature>
<dbReference type="SUPFAM" id="SSF103473">
    <property type="entry name" value="MFS general substrate transporter"/>
    <property type="match status" value="1"/>
</dbReference>
<sequence>MAQFDFFVVNVAAPAIEHDLNAGPAALELIVGGYAFTYAAGMITGGRLGDRYGYRRLFVWGVTAFTVASVLCGLAADPVQLVAARLLQGLAGAAMVPQVLATISAVYPPEERARAVGWYGAVGGLGSIAGQVLGGLLLTADVLGLGWRVIFLINLPVGLVVVPLAARLLPHVETGRHPRLDLPGAAGLAAGLALVLVPLGLGNSLGWPVWTWICMAASVPVFALTWRWQHVLAARGGQPVLDLALLKVHSYLAGVGAIVAFMAYFASFMFTLTLLLQGGLGLTAFQAGLAFAPMGLLFTLTSLLGTRLVRRYGLIIVMIGGTIAALGLGLLVIGSGHGLPWIMAALMLVGFGNGLVLPQLIGAALVEVAPHQAGIGSGILSTAQQFAGAGGVAVIGAVFFAAAEGGRQVQAMRWSAAIDLALVLVVIAMVAYNRSRALRRERSARSRRAATP</sequence>
<evidence type="ECO:0000256" key="2">
    <source>
        <dbReference type="ARBA" id="ARBA00022692"/>
    </source>
</evidence>
<dbReference type="AlphaFoldDB" id="A0A5S4FNT7"/>
<evidence type="ECO:0000259" key="6">
    <source>
        <dbReference type="PROSITE" id="PS50850"/>
    </source>
</evidence>
<dbReference type="InterPro" id="IPR020846">
    <property type="entry name" value="MFS_dom"/>
</dbReference>
<dbReference type="GO" id="GO:0022857">
    <property type="term" value="F:transmembrane transporter activity"/>
    <property type="evidence" value="ECO:0007669"/>
    <property type="project" value="InterPro"/>
</dbReference>
<keyword evidence="8" id="KW-1185">Reference proteome</keyword>